<protein>
    <submittedName>
        <fullName evidence="2">Uncharacterized protein</fullName>
    </submittedName>
</protein>
<comment type="caution">
    <text evidence="2">The sequence shown here is derived from an EMBL/GenBank/DDBJ whole genome shotgun (WGS) entry which is preliminary data.</text>
</comment>
<accession>A0AAN7GMI5</accession>
<gene>
    <name evidence="2" type="ORF">SAY87_026905</name>
</gene>
<feature type="region of interest" description="Disordered" evidence="1">
    <location>
        <begin position="46"/>
        <end position="84"/>
    </location>
</feature>
<evidence type="ECO:0000256" key="1">
    <source>
        <dbReference type="SAM" id="MobiDB-lite"/>
    </source>
</evidence>
<dbReference type="Proteomes" id="UP001345219">
    <property type="component" value="Chromosome 21"/>
</dbReference>
<evidence type="ECO:0000313" key="3">
    <source>
        <dbReference type="Proteomes" id="UP001345219"/>
    </source>
</evidence>
<reference evidence="2 3" key="1">
    <citation type="journal article" date="2023" name="Hortic Res">
        <title>Pangenome of water caltrop reveals structural variations and asymmetric subgenome divergence after allopolyploidization.</title>
        <authorList>
            <person name="Zhang X."/>
            <person name="Chen Y."/>
            <person name="Wang L."/>
            <person name="Yuan Y."/>
            <person name="Fang M."/>
            <person name="Shi L."/>
            <person name="Lu R."/>
            <person name="Comes H.P."/>
            <person name="Ma Y."/>
            <person name="Chen Y."/>
            <person name="Huang G."/>
            <person name="Zhou Y."/>
            <person name="Zheng Z."/>
            <person name="Qiu Y."/>
        </authorList>
    </citation>
    <scope>NUCLEOTIDE SEQUENCE [LARGE SCALE GENOMIC DNA]</scope>
    <source>
        <tissue evidence="2">Roots</tissue>
    </source>
</reference>
<dbReference type="EMBL" id="JAXIOK010000018">
    <property type="protein sequence ID" value="KAK4749456.1"/>
    <property type="molecule type" value="Genomic_DNA"/>
</dbReference>
<name>A0AAN7GMI5_9MYRT</name>
<evidence type="ECO:0000313" key="2">
    <source>
        <dbReference type="EMBL" id="KAK4749456.1"/>
    </source>
</evidence>
<proteinExistence type="predicted"/>
<sequence length="84" mass="9228">MGLFLLKCKHSPRRSTHRFFLEAEASTSDCGIASLLFPWRSERKHLVSSKQRPSAEPSPGERKSHGGGNKAEDLDMLALGFSSG</sequence>
<dbReference type="AlphaFoldDB" id="A0AAN7GMI5"/>
<keyword evidence="3" id="KW-1185">Reference proteome</keyword>
<organism evidence="2 3">
    <name type="scientific">Trapa incisa</name>
    <dbReference type="NCBI Taxonomy" id="236973"/>
    <lineage>
        <taxon>Eukaryota</taxon>
        <taxon>Viridiplantae</taxon>
        <taxon>Streptophyta</taxon>
        <taxon>Embryophyta</taxon>
        <taxon>Tracheophyta</taxon>
        <taxon>Spermatophyta</taxon>
        <taxon>Magnoliopsida</taxon>
        <taxon>eudicotyledons</taxon>
        <taxon>Gunneridae</taxon>
        <taxon>Pentapetalae</taxon>
        <taxon>rosids</taxon>
        <taxon>malvids</taxon>
        <taxon>Myrtales</taxon>
        <taxon>Lythraceae</taxon>
        <taxon>Trapa</taxon>
    </lineage>
</organism>